<dbReference type="NCBIfam" id="NF008978">
    <property type="entry name" value="PRK12324.1-4"/>
    <property type="match status" value="1"/>
</dbReference>
<keyword evidence="3 6" id="KW-0812">Transmembrane</keyword>
<dbReference type="OrthoDB" id="9803632at2"/>
<dbReference type="CDD" id="cd13963">
    <property type="entry name" value="PT_UbiA_2"/>
    <property type="match status" value="1"/>
</dbReference>
<feature type="transmembrane region" description="Helical" evidence="6">
    <location>
        <begin position="267"/>
        <end position="290"/>
    </location>
</feature>
<accession>A0A1T5LWU8</accession>
<evidence type="ECO:0000256" key="3">
    <source>
        <dbReference type="ARBA" id="ARBA00022692"/>
    </source>
</evidence>
<evidence type="ECO:0000313" key="7">
    <source>
        <dbReference type="EMBL" id="SKC80476.1"/>
    </source>
</evidence>
<keyword evidence="8" id="KW-1185">Reference proteome</keyword>
<gene>
    <name evidence="7" type="ORF">SAMN06296058_3317</name>
</gene>
<dbReference type="AlphaFoldDB" id="A0A1T5LWU8"/>
<feature type="transmembrane region" description="Helical" evidence="6">
    <location>
        <begin position="98"/>
        <end position="130"/>
    </location>
</feature>
<keyword evidence="2" id="KW-1003">Cell membrane</keyword>
<evidence type="ECO:0000313" key="8">
    <source>
        <dbReference type="Proteomes" id="UP000190341"/>
    </source>
</evidence>
<feature type="transmembrane region" description="Helical" evidence="6">
    <location>
        <begin position="26"/>
        <end position="43"/>
    </location>
</feature>
<feature type="transmembrane region" description="Helical" evidence="6">
    <location>
        <begin position="142"/>
        <end position="162"/>
    </location>
</feature>
<dbReference type="EMBL" id="FUZV01000002">
    <property type="protein sequence ID" value="SKC80476.1"/>
    <property type="molecule type" value="Genomic_DNA"/>
</dbReference>
<evidence type="ECO:0000256" key="5">
    <source>
        <dbReference type="ARBA" id="ARBA00023136"/>
    </source>
</evidence>
<dbReference type="InterPro" id="IPR044878">
    <property type="entry name" value="UbiA_sf"/>
</dbReference>
<comment type="subcellular location">
    <subcellularLocation>
        <location evidence="1">Membrane</location>
        <topology evidence="1">Multi-pass membrane protein</topology>
    </subcellularLocation>
</comment>
<evidence type="ECO:0000256" key="2">
    <source>
        <dbReference type="ARBA" id="ARBA00022475"/>
    </source>
</evidence>
<dbReference type="STRING" id="428993.SAMN06296058_3317"/>
<dbReference type="NCBIfam" id="NF008977">
    <property type="entry name" value="PRK12324.1-2"/>
    <property type="match status" value="1"/>
</dbReference>
<dbReference type="GO" id="GO:0016020">
    <property type="term" value="C:membrane"/>
    <property type="evidence" value="ECO:0007669"/>
    <property type="project" value="UniProtKB-SubCell"/>
</dbReference>
<keyword evidence="7" id="KW-0808">Transferase</keyword>
<feature type="transmembrane region" description="Helical" evidence="6">
    <location>
        <begin position="205"/>
        <end position="229"/>
    </location>
</feature>
<keyword evidence="5 6" id="KW-0472">Membrane</keyword>
<dbReference type="PANTHER" id="PTHR42723">
    <property type="entry name" value="CHLOROPHYLL SYNTHASE"/>
    <property type="match status" value="1"/>
</dbReference>
<dbReference type="GO" id="GO:0016765">
    <property type="term" value="F:transferase activity, transferring alkyl or aryl (other than methyl) groups"/>
    <property type="evidence" value="ECO:0007669"/>
    <property type="project" value="InterPro"/>
</dbReference>
<keyword evidence="4 6" id="KW-1133">Transmembrane helix</keyword>
<dbReference type="InterPro" id="IPR000537">
    <property type="entry name" value="UbiA_prenyltransferase"/>
</dbReference>
<reference evidence="7 8" key="1">
    <citation type="submission" date="2017-02" db="EMBL/GenBank/DDBJ databases">
        <authorList>
            <person name="Peterson S.W."/>
        </authorList>
    </citation>
    <scope>NUCLEOTIDE SEQUENCE [LARGE SCALE GENOMIC DNA]</scope>
    <source>
        <strain evidence="7 8">P15</strain>
    </source>
</reference>
<feature type="transmembrane region" description="Helical" evidence="6">
    <location>
        <begin position="235"/>
        <end position="255"/>
    </location>
</feature>
<evidence type="ECO:0000256" key="1">
    <source>
        <dbReference type="ARBA" id="ARBA00004141"/>
    </source>
</evidence>
<feature type="transmembrane region" description="Helical" evidence="6">
    <location>
        <begin position="50"/>
        <end position="68"/>
    </location>
</feature>
<dbReference type="Proteomes" id="UP000190341">
    <property type="component" value="Unassembled WGS sequence"/>
</dbReference>
<dbReference type="Pfam" id="PF01040">
    <property type="entry name" value="UbiA"/>
    <property type="match status" value="1"/>
</dbReference>
<proteinExistence type="predicted"/>
<evidence type="ECO:0000256" key="6">
    <source>
        <dbReference type="SAM" id="Phobius"/>
    </source>
</evidence>
<sequence>MHRTATTTPPVTQLAGLIKLMRPRQWIKNAFVLAPLIFSGEFVRLESVGASLRAMLLFCIASSLTYVFNDICDVERDRRHPVKSRTRPLASGKVPMSWAIALASVLLGVLIIGSLAAPACSLVIAAYLLLNIAYSVVLKHQPVVDIFTIAIGFVLRVVAGAVALHVPVSSWMFITTLCLALYLASIKRRQELGSNGTGGRKVLDAYSISLIDRYAGLSAMGALLFYSLYVLSARPALAATVPLVLFGLFRYWFLVESQNDGESPTEALLGDWQLLATVAVWTVACLWALWPRVGLP</sequence>
<name>A0A1T5LWU8_9GAMM</name>
<dbReference type="RefSeq" id="WP_079725815.1">
    <property type="nucleotide sequence ID" value="NZ_BMCL01000001.1"/>
</dbReference>
<dbReference type="Gene3D" id="1.10.357.140">
    <property type="entry name" value="UbiA prenyltransferase"/>
    <property type="match status" value="1"/>
</dbReference>
<dbReference type="InterPro" id="IPR050475">
    <property type="entry name" value="Prenyltransferase_related"/>
</dbReference>
<dbReference type="PANTHER" id="PTHR42723:SF1">
    <property type="entry name" value="CHLOROPHYLL SYNTHASE, CHLOROPLASTIC"/>
    <property type="match status" value="1"/>
</dbReference>
<organism evidence="7 8">
    <name type="scientific">Pseudoxanthomonas indica</name>
    <dbReference type="NCBI Taxonomy" id="428993"/>
    <lineage>
        <taxon>Bacteria</taxon>
        <taxon>Pseudomonadati</taxon>
        <taxon>Pseudomonadota</taxon>
        <taxon>Gammaproteobacteria</taxon>
        <taxon>Lysobacterales</taxon>
        <taxon>Lysobacteraceae</taxon>
        <taxon>Pseudoxanthomonas</taxon>
    </lineage>
</organism>
<feature type="transmembrane region" description="Helical" evidence="6">
    <location>
        <begin position="168"/>
        <end position="184"/>
    </location>
</feature>
<protein>
    <submittedName>
        <fullName evidence="7">4-hydroxybenzoate polyprenyltransferase</fullName>
    </submittedName>
</protein>
<evidence type="ECO:0000256" key="4">
    <source>
        <dbReference type="ARBA" id="ARBA00022989"/>
    </source>
</evidence>